<evidence type="ECO:0000313" key="4">
    <source>
        <dbReference type="EMBL" id="KKQ40041.1"/>
    </source>
</evidence>
<dbReference type="PROSITE" id="PS51462">
    <property type="entry name" value="NUDIX"/>
    <property type="match status" value="1"/>
</dbReference>
<name>A0A0G0KHH2_9BACT</name>
<dbReference type="GO" id="GO:0005829">
    <property type="term" value="C:cytosol"/>
    <property type="evidence" value="ECO:0007669"/>
    <property type="project" value="TreeGrafter"/>
</dbReference>
<dbReference type="CDD" id="cd24161">
    <property type="entry name" value="NUDIX_ADPRase_Ndx2"/>
    <property type="match status" value="1"/>
</dbReference>
<comment type="cofactor">
    <cofactor evidence="1">
        <name>Mg(2+)</name>
        <dbReference type="ChEBI" id="CHEBI:18420"/>
    </cofactor>
</comment>
<dbReference type="GO" id="GO:0006753">
    <property type="term" value="P:nucleoside phosphate metabolic process"/>
    <property type="evidence" value="ECO:0007669"/>
    <property type="project" value="TreeGrafter"/>
</dbReference>
<dbReference type="SUPFAM" id="SSF55811">
    <property type="entry name" value="Nudix"/>
    <property type="match status" value="1"/>
</dbReference>
<sequence>MPKHLKKISEETIHSNPWWVYKHDTYEIDENKTGDYYYGENNGSVLVVPILDDGRLILVVQHRYLRDKPSIEFVCGGIDVNEEPLKAAAREMREEIGYTSSEFMKIGHFDSLNGLFKDTSHIFIANELTQAGAPEPDETENLEIIYRRVDEFENMIRSGEIWDGQTLAVWALAREYVYKFLASHQTPQ</sequence>
<dbReference type="EMBL" id="LBTN01000024">
    <property type="protein sequence ID" value="KKQ40041.1"/>
    <property type="molecule type" value="Genomic_DNA"/>
</dbReference>
<protein>
    <recommendedName>
        <fullName evidence="3">Nudix hydrolase domain-containing protein</fullName>
    </recommendedName>
</protein>
<feature type="domain" description="Nudix hydrolase" evidence="3">
    <location>
        <begin position="37"/>
        <end position="169"/>
    </location>
</feature>
<accession>A0A0G0KHH2</accession>
<dbReference type="InterPro" id="IPR015797">
    <property type="entry name" value="NUDIX_hydrolase-like_dom_sf"/>
</dbReference>
<dbReference type="AlphaFoldDB" id="A0A0G0KHH2"/>
<comment type="caution">
    <text evidence="4">The sequence shown here is derived from an EMBL/GenBank/DDBJ whole genome shotgun (WGS) entry which is preliminary data.</text>
</comment>
<evidence type="ECO:0000256" key="2">
    <source>
        <dbReference type="ARBA" id="ARBA00022801"/>
    </source>
</evidence>
<dbReference type="Pfam" id="PF00293">
    <property type="entry name" value="NUDIX"/>
    <property type="match status" value="1"/>
</dbReference>
<evidence type="ECO:0000313" key="5">
    <source>
        <dbReference type="Proteomes" id="UP000034333"/>
    </source>
</evidence>
<dbReference type="Gene3D" id="3.90.79.10">
    <property type="entry name" value="Nucleoside Triphosphate Pyrophosphohydrolase"/>
    <property type="match status" value="1"/>
</dbReference>
<dbReference type="PROSITE" id="PS00893">
    <property type="entry name" value="NUDIX_BOX"/>
    <property type="match status" value="1"/>
</dbReference>
<reference evidence="4 5" key="1">
    <citation type="journal article" date="2015" name="Nature">
        <title>rRNA introns, odd ribosomes, and small enigmatic genomes across a large radiation of phyla.</title>
        <authorList>
            <person name="Brown C.T."/>
            <person name="Hug L.A."/>
            <person name="Thomas B.C."/>
            <person name="Sharon I."/>
            <person name="Castelle C.J."/>
            <person name="Singh A."/>
            <person name="Wilkins M.J."/>
            <person name="Williams K.H."/>
            <person name="Banfield J.F."/>
        </authorList>
    </citation>
    <scope>NUCLEOTIDE SEQUENCE [LARGE SCALE GENOMIC DNA]</scope>
</reference>
<evidence type="ECO:0000259" key="3">
    <source>
        <dbReference type="PROSITE" id="PS51462"/>
    </source>
</evidence>
<dbReference type="PANTHER" id="PTHR11839:SF18">
    <property type="entry name" value="NUDIX HYDROLASE DOMAIN-CONTAINING PROTEIN"/>
    <property type="match status" value="1"/>
</dbReference>
<evidence type="ECO:0000256" key="1">
    <source>
        <dbReference type="ARBA" id="ARBA00001946"/>
    </source>
</evidence>
<dbReference type="InterPro" id="IPR020084">
    <property type="entry name" value="NUDIX_hydrolase_CS"/>
</dbReference>
<organism evidence="4 5">
    <name type="scientific">Candidatus Magasanikbacteria bacterium GW2011_GWA2_37_8</name>
    <dbReference type="NCBI Taxonomy" id="1619036"/>
    <lineage>
        <taxon>Bacteria</taxon>
        <taxon>Candidatus Magasanikiibacteriota</taxon>
    </lineage>
</organism>
<gene>
    <name evidence="4" type="ORF">US58_C0024G0012</name>
</gene>
<dbReference type="GO" id="GO:0019693">
    <property type="term" value="P:ribose phosphate metabolic process"/>
    <property type="evidence" value="ECO:0007669"/>
    <property type="project" value="TreeGrafter"/>
</dbReference>
<dbReference type="STRING" id="1619036.US58_C0024G0012"/>
<proteinExistence type="predicted"/>
<dbReference type="GO" id="GO:0016787">
    <property type="term" value="F:hydrolase activity"/>
    <property type="evidence" value="ECO:0007669"/>
    <property type="project" value="UniProtKB-KW"/>
</dbReference>
<dbReference type="InterPro" id="IPR000086">
    <property type="entry name" value="NUDIX_hydrolase_dom"/>
</dbReference>
<keyword evidence="2" id="KW-0378">Hydrolase</keyword>
<dbReference type="Proteomes" id="UP000034333">
    <property type="component" value="Unassembled WGS sequence"/>
</dbReference>
<dbReference type="PANTHER" id="PTHR11839">
    <property type="entry name" value="UDP/ADP-SUGAR PYROPHOSPHATASE"/>
    <property type="match status" value="1"/>
</dbReference>